<reference evidence="1" key="1">
    <citation type="submission" date="2021-01" db="EMBL/GenBank/DDBJ databases">
        <title>A chromosome-scale assembly of European eel, Anguilla anguilla.</title>
        <authorList>
            <person name="Henkel C."/>
            <person name="Jong-Raadsen S.A."/>
            <person name="Dufour S."/>
            <person name="Weltzien F.-A."/>
            <person name="Palstra A.P."/>
            <person name="Pelster B."/>
            <person name="Spaink H.P."/>
            <person name="Van Den Thillart G.E."/>
            <person name="Jansen H."/>
            <person name="Zahm M."/>
            <person name="Klopp C."/>
            <person name="Cedric C."/>
            <person name="Louis A."/>
            <person name="Berthelot C."/>
            <person name="Parey E."/>
            <person name="Roest Crollius H."/>
            <person name="Montfort J."/>
            <person name="Robinson-Rechavi M."/>
            <person name="Bucao C."/>
            <person name="Bouchez O."/>
            <person name="Gislard M."/>
            <person name="Lluch J."/>
            <person name="Milhes M."/>
            <person name="Lampietro C."/>
            <person name="Lopez Roques C."/>
            <person name="Donnadieu C."/>
            <person name="Braasch I."/>
            <person name="Desvignes T."/>
            <person name="Postlethwait J."/>
            <person name="Bobe J."/>
            <person name="Guiguen Y."/>
            <person name="Dirks R."/>
        </authorList>
    </citation>
    <scope>NUCLEOTIDE SEQUENCE</scope>
    <source>
        <strain evidence="1">Tag_6206</strain>
        <tissue evidence="1">Liver</tissue>
    </source>
</reference>
<evidence type="ECO:0000313" key="2">
    <source>
        <dbReference type="Proteomes" id="UP001044222"/>
    </source>
</evidence>
<protein>
    <submittedName>
        <fullName evidence="1">Uncharacterized protein</fullName>
    </submittedName>
</protein>
<sequence length="191" mass="20742">MQWTPEHAQWAEQHFDITSTTRSPAHKAEAYRGHLQRTYQYAWANDDISALTASNLLKKYAEKYSGILEGPSERALLSSYADGAPGLLNGRKSESEPWQEAVYPMNCVPDVISVSKAGAASGLPGRRLGQHGRLPRGGARLLQQQLRGPPLGAPGSGIRLGLQRLVPAVRLQRAARLGPPLAPPLAPAQRR</sequence>
<organism evidence="1 2">
    <name type="scientific">Anguilla anguilla</name>
    <name type="common">European freshwater eel</name>
    <name type="synonym">Muraena anguilla</name>
    <dbReference type="NCBI Taxonomy" id="7936"/>
    <lineage>
        <taxon>Eukaryota</taxon>
        <taxon>Metazoa</taxon>
        <taxon>Chordata</taxon>
        <taxon>Craniata</taxon>
        <taxon>Vertebrata</taxon>
        <taxon>Euteleostomi</taxon>
        <taxon>Actinopterygii</taxon>
        <taxon>Neopterygii</taxon>
        <taxon>Teleostei</taxon>
        <taxon>Anguilliformes</taxon>
        <taxon>Anguillidae</taxon>
        <taxon>Anguilla</taxon>
    </lineage>
</organism>
<keyword evidence="2" id="KW-1185">Reference proteome</keyword>
<feature type="non-terminal residue" evidence="1">
    <location>
        <position position="191"/>
    </location>
</feature>
<dbReference type="EMBL" id="JAFIRN010000003">
    <property type="protein sequence ID" value="KAG5852532.1"/>
    <property type="molecule type" value="Genomic_DNA"/>
</dbReference>
<dbReference type="AlphaFoldDB" id="A0A9D3MRH7"/>
<name>A0A9D3MRH7_ANGAN</name>
<accession>A0A9D3MRH7</accession>
<evidence type="ECO:0000313" key="1">
    <source>
        <dbReference type="EMBL" id="KAG5852532.1"/>
    </source>
</evidence>
<dbReference type="Proteomes" id="UP001044222">
    <property type="component" value="Unassembled WGS sequence"/>
</dbReference>
<comment type="caution">
    <text evidence="1">The sequence shown here is derived from an EMBL/GenBank/DDBJ whole genome shotgun (WGS) entry which is preliminary data.</text>
</comment>
<gene>
    <name evidence="1" type="ORF">ANANG_G00063420</name>
</gene>
<proteinExistence type="predicted"/>